<dbReference type="InterPro" id="IPR038774">
    <property type="entry name" value="CEP162-like"/>
</dbReference>
<dbReference type="GO" id="GO:0034451">
    <property type="term" value="C:centriolar satellite"/>
    <property type="evidence" value="ECO:0007669"/>
    <property type="project" value="TreeGrafter"/>
</dbReference>
<organism evidence="11 12">
    <name type="scientific">Pyxicephalus adspersus</name>
    <name type="common">African bullfrog</name>
    <dbReference type="NCBI Taxonomy" id="30357"/>
    <lineage>
        <taxon>Eukaryota</taxon>
        <taxon>Metazoa</taxon>
        <taxon>Chordata</taxon>
        <taxon>Craniata</taxon>
        <taxon>Vertebrata</taxon>
        <taxon>Euteleostomi</taxon>
        <taxon>Amphibia</taxon>
        <taxon>Batrachia</taxon>
        <taxon>Anura</taxon>
        <taxon>Neobatrachia</taxon>
        <taxon>Ranoidea</taxon>
        <taxon>Pyxicephalidae</taxon>
        <taxon>Pyxicephalinae</taxon>
        <taxon>Pyxicephalus</taxon>
    </lineage>
</organism>
<name>A0AAV3AAU7_PYXAD</name>
<comment type="similarity">
    <text evidence="2">Belongs to the CEP162 family.</text>
</comment>
<feature type="coiled-coil region" evidence="9">
    <location>
        <begin position="933"/>
        <end position="1001"/>
    </location>
</feature>
<feature type="coiled-coil region" evidence="9">
    <location>
        <begin position="542"/>
        <end position="662"/>
    </location>
</feature>
<proteinExistence type="inferred from homology"/>
<feature type="compositionally biased region" description="Basic and acidic residues" evidence="10">
    <location>
        <begin position="119"/>
        <end position="137"/>
    </location>
</feature>
<comment type="subcellular location">
    <subcellularLocation>
        <location evidence="1">Cytoplasm</location>
        <location evidence="1">Cytoskeleton</location>
        <location evidence="1">Microtubule organizing center</location>
        <location evidence="1">Centrosome</location>
        <location evidence="1">Centriole</location>
    </subcellularLocation>
</comment>
<evidence type="ECO:0000256" key="3">
    <source>
        <dbReference type="ARBA" id="ARBA00021406"/>
    </source>
</evidence>
<dbReference type="GO" id="GO:0005879">
    <property type="term" value="C:axonemal microtubule"/>
    <property type="evidence" value="ECO:0007669"/>
    <property type="project" value="TreeGrafter"/>
</dbReference>
<feature type="coiled-coil region" evidence="9">
    <location>
        <begin position="1062"/>
        <end position="1190"/>
    </location>
</feature>
<evidence type="ECO:0000256" key="7">
    <source>
        <dbReference type="ARBA" id="ARBA00023054"/>
    </source>
</evidence>
<keyword evidence="5" id="KW-0493">Microtubule</keyword>
<feature type="coiled-coil region" evidence="9">
    <location>
        <begin position="757"/>
        <end position="822"/>
    </location>
</feature>
<feature type="region of interest" description="Disordered" evidence="10">
    <location>
        <begin position="118"/>
        <end position="137"/>
    </location>
</feature>
<sequence length="1290" mass="148255">MQQSTQDHLITSIEKDSLEIDESVMAFGPNQNTHGVGLDTLVEQEEKERFFAKLENGASSTIDYSRLNKELNSTDLTPLTGLKCNNETPKSEEEGVKELSGNYSEDFEDDPEVLSPIVRDAEEERDSLENNKKEEEKHEMLAKVLLLDSMDSTIDTQKLLHQTQEDPESVTPQGTNVAIGAGISNQYSNSEVEALHQAYQNLNQLAEDTDEHKDYLKSTDQTSTSFLHTADSTGRSFKKILTGESDMSTVDELMQPFRGDQGFDVKRLSENKEHATVEKDPNGVSEDKKAINYLQWGSEKLELKENFPVPEVGVHHNSNNTASQNNQHQFVASKEPSRSELFAMQQRERSGHIVKYGNDPVVNKTTSNLLPHKNANKTVKSPTSVLKKGQNAHYAYVKSSGYGKTSTPTKPSTAADSFQPKTFLWQKKEKSPTIKKQQKAILSDTRTIRFAEDIGFPEDTQSSAQLYNQSAAQGHFEPRKSSGLVNSHEVSIENESAVRYPNLIGNDLVLQRLQNVEEKVNAELGHTVAPQEDFLQKEEEFKLEVQRMKVKFEEEMKQLKQENYMLEAKLHAEEEKWKKRILLLGDKNDPATEEKLQKIRQEIEEQEMLLKGYQQENERLYQQVKDLQLKNKENEERMFKENQTLKADLNALREKNNSTTRSNQYAPPGNEFKNHGFTELIAELHTLRKKEASLLDDLARCKQEKQALEVDLVHLKKGDSNTKVSDAKSYEMVNMEKRYKHEISQLNKRLQWFAENQEILDKDAARLKDAYEQIEKLKIQVEKLTQNAGNQSVQQQQRLKDRAADAKRIQDLERQVKEMETIIKRRHPNSIPAIMYAAASVSEPDPSAKSSTVSFLEKRIQKLECDLESKDEDAKKSLRSMEQQFQKVKIQYESRINELEELLAQKAVNEPKNLDVDSTIKVKALEQELSIFKDAHHITVMNLQKEIETLKEKNSFLQHKVNVKNDEMSEQSRMTRLNQELMAKHKEIQELAKTVERLQKERMVMLSSKPHSSSVSAKSKHLGTFKADAIPTFKESTLGTESFPAMLDEKLYQPDTFADFHISDLQQENERLQNEVHKLSQEINQQKVKYEAALAHGEDAMKRLKEESAEQIAALKNLHQKDIEKLMCQHALEHSSSRVAELNSKVLTQETLIKHLQKQVSELMKDRETLSVLRIREETLQNEVTKLLNEIKTATECHTPEMKHYLTLESRIKYMELRHSQREQELQQIIKQTRHAAESQHTRETDKWKKLVQQKNMELEKFRSELDAILDVLRVLQRQGIVIPTTSSVG</sequence>
<evidence type="ECO:0000256" key="4">
    <source>
        <dbReference type="ARBA" id="ARBA00022490"/>
    </source>
</evidence>
<gene>
    <name evidence="11" type="ORF">GDO54_010725</name>
</gene>
<feature type="region of interest" description="Disordered" evidence="10">
    <location>
        <begin position="80"/>
        <end position="112"/>
    </location>
</feature>
<keyword evidence="12" id="KW-1185">Reference proteome</keyword>
<reference evidence="11" key="1">
    <citation type="thesis" date="2020" institute="ProQuest LLC" country="789 East Eisenhower Parkway, Ann Arbor, MI, USA">
        <title>Comparative Genomics and Chromosome Evolution.</title>
        <authorList>
            <person name="Mudd A.B."/>
        </authorList>
    </citation>
    <scope>NUCLEOTIDE SEQUENCE</scope>
    <source>
        <strain evidence="11">1538</strain>
        <tissue evidence="11">Blood</tissue>
    </source>
</reference>
<evidence type="ECO:0000256" key="6">
    <source>
        <dbReference type="ARBA" id="ARBA00022794"/>
    </source>
</evidence>
<dbReference type="PANTHER" id="PTHR34031:SF1">
    <property type="entry name" value="CENTROSOMAL PROTEIN OF 162 KDA"/>
    <property type="match status" value="1"/>
</dbReference>
<evidence type="ECO:0000256" key="9">
    <source>
        <dbReference type="SAM" id="Coils"/>
    </source>
</evidence>
<dbReference type="GO" id="GO:0005814">
    <property type="term" value="C:centriole"/>
    <property type="evidence" value="ECO:0007669"/>
    <property type="project" value="UniProtKB-SubCell"/>
</dbReference>
<keyword evidence="6" id="KW-0970">Cilium biogenesis/degradation</keyword>
<protein>
    <recommendedName>
        <fullName evidence="3">Centrosomal protein of 162 kDa</fullName>
    </recommendedName>
</protein>
<evidence type="ECO:0000256" key="5">
    <source>
        <dbReference type="ARBA" id="ARBA00022701"/>
    </source>
</evidence>
<feature type="coiled-coil region" evidence="9">
    <location>
        <begin position="853"/>
        <end position="909"/>
    </location>
</feature>
<evidence type="ECO:0000256" key="8">
    <source>
        <dbReference type="ARBA" id="ARBA00023212"/>
    </source>
</evidence>
<evidence type="ECO:0000256" key="10">
    <source>
        <dbReference type="SAM" id="MobiDB-lite"/>
    </source>
</evidence>
<accession>A0AAV3AAU7</accession>
<keyword evidence="4" id="KW-0963">Cytoplasm</keyword>
<dbReference type="GO" id="GO:0060271">
    <property type="term" value="P:cilium assembly"/>
    <property type="evidence" value="ECO:0007669"/>
    <property type="project" value="TreeGrafter"/>
</dbReference>
<evidence type="ECO:0000313" key="12">
    <source>
        <dbReference type="Proteomes" id="UP001181693"/>
    </source>
</evidence>
<keyword evidence="8" id="KW-0206">Cytoskeleton</keyword>
<evidence type="ECO:0000313" key="11">
    <source>
        <dbReference type="EMBL" id="DBA26471.1"/>
    </source>
</evidence>
<dbReference type="Proteomes" id="UP001181693">
    <property type="component" value="Unassembled WGS sequence"/>
</dbReference>
<dbReference type="GO" id="GO:0005654">
    <property type="term" value="C:nucleoplasm"/>
    <property type="evidence" value="ECO:0007669"/>
    <property type="project" value="TreeGrafter"/>
</dbReference>
<dbReference type="EMBL" id="DYDO01000004">
    <property type="protein sequence ID" value="DBA26471.1"/>
    <property type="molecule type" value="Genomic_DNA"/>
</dbReference>
<keyword evidence="7 9" id="KW-0175">Coiled coil</keyword>
<evidence type="ECO:0000256" key="1">
    <source>
        <dbReference type="ARBA" id="ARBA00004114"/>
    </source>
</evidence>
<dbReference type="PANTHER" id="PTHR34031">
    <property type="entry name" value="CENTROSOMAL PROTEIN OF 162 KDA"/>
    <property type="match status" value="1"/>
</dbReference>
<comment type="caution">
    <text evidence="11">The sequence shown here is derived from an EMBL/GenBank/DDBJ whole genome shotgun (WGS) entry which is preliminary data.</text>
</comment>
<evidence type="ECO:0000256" key="2">
    <source>
        <dbReference type="ARBA" id="ARBA00009485"/>
    </source>
</evidence>